<dbReference type="AlphaFoldDB" id="A0A484FD26"/>
<dbReference type="Gene3D" id="3.80.20.20">
    <property type="entry name" value="Receptor L-domain"/>
    <property type="match status" value="1"/>
</dbReference>
<feature type="domain" description="PH" evidence="8">
    <location>
        <begin position="1"/>
        <end position="36"/>
    </location>
</feature>
<comment type="subcellular location">
    <subcellularLocation>
        <location evidence="1">Secreted</location>
        <location evidence="1">Cell wall</location>
    </subcellularLocation>
</comment>
<accession>A0A484FD26</accession>
<name>A0A484FD26_COLOR</name>
<evidence type="ECO:0000256" key="6">
    <source>
        <dbReference type="SAM" id="MobiDB-lite"/>
    </source>
</evidence>
<evidence type="ECO:0000256" key="2">
    <source>
        <dbReference type="ARBA" id="ARBA00022512"/>
    </source>
</evidence>
<dbReference type="GO" id="GO:0009986">
    <property type="term" value="C:cell surface"/>
    <property type="evidence" value="ECO:0007669"/>
    <property type="project" value="TreeGrafter"/>
</dbReference>
<evidence type="ECO:0000256" key="7">
    <source>
        <dbReference type="SAM" id="SignalP"/>
    </source>
</evidence>
<sequence length="435" mass="45315">MGRLFVLLCQSLFLFLTSEKTKNKHTWIKALESITMQSKLITAVAALGAGLVSAQSSNICSSATVTITSAAMATDIPCGTIQGSVKIAEDISGNIDINGPRTIKGDLIVTNATNLVGLTSSSLASIEGTFKMQGLTLLSDLRFTQLTTVGSINWVTLPALGSLVFGTAGVTKVNNILISDTFLKSLDGLNVASVDELHINNNKQLVSYSNQLANATKTIEINSNGPDLGITLPNLIWANEIIIADAAKVELPSLEVVNGSIKFDKNSFTEFIAPNLTKTTDGDVSFINNVELANLSLPLLEKTGGGLTIQNNTLLQKIDGLPKLEQIGGAVLLRGNFSEVSLPALDDVKGAFDTQSTGNIDTSCDAFNKMEGKQIQGEYTCRSNNTRANEDGSSSGGSAGGTGNSGNSEGAAGIVSVNAAVLSVALLGGLAQLML</sequence>
<keyword evidence="4 7" id="KW-0732">Signal</keyword>
<keyword evidence="2" id="KW-0134">Cell wall</keyword>
<dbReference type="InterPro" id="IPR051648">
    <property type="entry name" value="CWI-Assembly_Regulator"/>
</dbReference>
<dbReference type="PANTHER" id="PTHR31018">
    <property type="entry name" value="SPORULATION-SPECIFIC PROTEIN-RELATED"/>
    <property type="match status" value="1"/>
</dbReference>
<dbReference type="STRING" id="1213857.A0A484FD26"/>
<keyword evidence="10" id="KW-1185">Reference proteome</keyword>
<keyword evidence="3" id="KW-0964">Secreted</keyword>
<protein>
    <submittedName>
        <fullName evidence="9">Protein ecm33</fullName>
    </submittedName>
</protein>
<feature type="chain" id="PRO_5019730263" evidence="7">
    <location>
        <begin position="24"/>
        <end position="435"/>
    </location>
</feature>
<dbReference type="EMBL" id="AMCV02000038">
    <property type="protein sequence ID" value="TDZ15844.1"/>
    <property type="molecule type" value="Genomic_DNA"/>
</dbReference>
<evidence type="ECO:0000256" key="5">
    <source>
        <dbReference type="ARBA" id="ARBA00023180"/>
    </source>
</evidence>
<comment type="caution">
    <text evidence="9">The sequence shown here is derived from an EMBL/GenBank/DDBJ whole genome shotgun (WGS) entry which is preliminary data.</text>
</comment>
<dbReference type="GO" id="GO:0031505">
    <property type="term" value="P:fungal-type cell wall organization"/>
    <property type="evidence" value="ECO:0007669"/>
    <property type="project" value="TreeGrafter"/>
</dbReference>
<keyword evidence="5" id="KW-0325">Glycoprotein</keyword>
<proteinExistence type="predicted"/>
<evidence type="ECO:0000313" key="10">
    <source>
        <dbReference type="Proteomes" id="UP000014480"/>
    </source>
</evidence>
<dbReference type="InterPro" id="IPR036941">
    <property type="entry name" value="Rcpt_L-dom_sf"/>
</dbReference>
<gene>
    <name evidence="9" type="primary">ecm33</name>
    <name evidence="9" type="ORF">Cob_v011325</name>
</gene>
<evidence type="ECO:0000313" key="9">
    <source>
        <dbReference type="EMBL" id="TDZ15844.1"/>
    </source>
</evidence>
<reference evidence="10" key="2">
    <citation type="journal article" date="2019" name="Mol. Plant Microbe Interact.">
        <title>Genome sequence resources for four phytopathogenic fungi from the Colletotrichum orbiculare species complex.</title>
        <authorList>
            <person name="Gan P."/>
            <person name="Tsushima A."/>
            <person name="Narusaka M."/>
            <person name="Narusaka Y."/>
            <person name="Takano Y."/>
            <person name="Kubo Y."/>
            <person name="Shirasu K."/>
        </authorList>
    </citation>
    <scope>GENOME REANNOTATION</scope>
    <source>
        <strain evidence="10">104-T / ATCC 96160 / CBS 514.97 / LARS 414 / MAFF 240422</strain>
    </source>
</reference>
<dbReference type="PROSITE" id="PS50003">
    <property type="entry name" value="PH_DOMAIN"/>
    <property type="match status" value="1"/>
</dbReference>
<dbReference type="OrthoDB" id="536881at2759"/>
<dbReference type="GO" id="GO:0009277">
    <property type="term" value="C:fungal-type cell wall"/>
    <property type="evidence" value="ECO:0007669"/>
    <property type="project" value="TreeGrafter"/>
</dbReference>
<dbReference type="Proteomes" id="UP000014480">
    <property type="component" value="Unassembled WGS sequence"/>
</dbReference>
<dbReference type="PANTHER" id="PTHR31018:SF3">
    <property type="entry name" value="RECEPTOR PROTEIN-TYROSINE KINASE"/>
    <property type="match status" value="1"/>
</dbReference>
<feature type="signal peptide" evidence="7">
    <location>
        <begin position="1"/>
        <end position="23"/>
    </location>
</feature>
<feature type="region of interest" description="Disordered" evidence="6">
    <location>
        <begin position="383"/>
        <end position="406"/>
    </location>
</feature>
<dbReference type="SUPFAM" id="SSF52058">
    <property type="entry name" value="L domain-like"/>
    <property type="match status" value="2"/>
</dbReference>
<evidence type="ECO:0000259" key="8">
    <source>
        <dbReference type="PROSITE" id="PS50003"/>
    </source>
</evidence>
<feature type="compositionally biased region" description="Gly residues" evidence="6">
    <location>
        <begin position="394"/>
        <end position="404"/>
    </location>
</feature>
<reference evidence="10" key="1">
    <citation type="journal article" date="2013" name="New Phytol.">
        <title>Comparative genomic and transcriptomic analyses reveal the hemibiotrophic stage shift of Colletotrichum fungi.</title>
        <authorList>
            <person name="Gan P."/>
            <person name="Ikeda K."/>
            <person name="Irieda H."/>
            <person name="Narusaka M."/>
            <person name="O'Connell R.J."/>
            <person name="Narusaka Y."/>
            <person name="Takano Y."/>
            <person name="Kubo Y."/>
            <person name="Shirasu K."/>
        </authorList>
    </citation>
    <scope>NUCLEOTIDE SEQUENCE [LARGE SCALE GENOMIC DNA]</scope>
    <source>
        <strain evidence="10">104-T / ATCC 96160 / CBS 514.97 / LARS 414 / MAFF 240422</strain>
    </source>
</reference>
<dbReference type="GO" id="GO:0005886">
    <property type="term" value="C:plasma membrane"/>
    <property type="evidence" value="ECO:0007669"/>
    <property type="project" value="TreeGrafter"/>
</dbReference>
<evidence type="ECO:0000256" key="4">
    <source>
        <dbReference type="ARBA" id="ARBA00022729"/>
    </source>
</evidence>
<evidence type="ECO:0000256" key="3">
    <source>
        <dbReference type="ARBA" id="ARBA00022525"/>
    </source>
</evidence>
<dbReference type="InterPro" id="IPR001849">
    <property type="entry name" value="PH_domain"/>
</dbReference>
<organism evidence="9 10">
    <name type="scientific">Colletotrichum orbiculare (strain 104-T / ATCC 96160 / CBS 514.97 / LARS 414 / MAFF 240422)</name>
    <name type="common">Cucumber anthracnose fungus</name>
    <name type="synonym">Colletotrichum lagenarium</name>
    <dbReference type="NCBI Taxonomy" id="1213857"/>
    <lineage>
        <taxon>Eukaryota</taxon>
        <taxon>Fungi</taxon>
        <taxon>Dikarya</taxon>
        <taxon>Ascomycota</taxon>
        <taxon>Pezizomycotina</taxon>
        <taxon>Sordariomycetes</taxon>
        <taxon>Hypocreomycetidae</taxon>
        <taxon>Glomerellales</taxon>
        <taxon>Glomerellaceae</taxon>
        <taxon>Colletotrichum</taxon>
        <taxon>Colletotrichum orbiculare species complex</taxon>
    </lineage>
</organism>
<evidence type="ECO:0000256" key="1">
    <source>
        <dbReference type="ARBA" id="ARBA00004191"/>
    </source>
</evidence>